<feature type="domain" description="Palmitoyltransferase DHHC" evidence="9">
    <location>
        <begin position="73"/>
        <end position="174"/>
    </location>
</feature>
<comment type="subcellular location">
    <subcellularLocation>
        <location evidence="1">Membrane</location>
        <topology evidence="1">Multi-pass membrane protein</topology>
    </subcellularLocation>
</comment>
<comment type="catalytic activity">
    <reaction evidence="8">
        <text>L-cysteinyl-[protein] + hexadecanoyl-CoA = S-hexadecanoyl-L-cysteinyl-[protein] + CoA</text>
        <dbReference type="Rhea" id="RHEA:36683"/>
        <dbReference type="Rhea" id="RHEA-COMP:10131"/>
        <dbReference type="Rhea" id="RHEA-COMP:11032"/>
        <dbReference type="ChEBI" id="CHEBI:29950"/>
        <dbReference type="ChEBI" id="CHEBI:57287"/>
        <dbReference type="ChEBI" id="CHEBI:57379"/>
        <dbReference type="ChEBI" id="CHEBI:74151"/>
        <dbReference type="EC" id="2.3.1.225"/>
    </reaction>
</comment>
<feature type="transmembrane region" description="Helical" evidence="8">
    <location>
        <begin position="187"/>
        <end position="212"/>
    </location>
</feature>
<dbReference type="PROSITE" id="PS50216">
    <property type="entry name" value="DHHC"/>
    <property type="match status" value="1"/>
</dbReference>
<dbReference type="EMBL" id="CM007650">
    <property type="protein sequence ID" value="ONM59359.1"/>
    <property type="molecule type" value="Genomic_DNA"/>
</dbReference>
<name>A0A1D6IIR2_MAIZE</name>
<keyword evidence="3 8" id="KW-0808">Transferase</keyword>
<evidence type="ECO:0000313" key="10">
    <source>
        <dbReference type="EMBL" id="ONM59359.1"/>
    </source>
</evidence>
<feature type="transmembrane region" description="Helical" evidence="8">
    <location>
        <begin position="107"/>
        <end position="123"/>
    </location>
</feature>
<evidence type="ECO:0000256" key="6">
    <source>
        <dbReference type="ARBA" id="ARBA00023136"/>
    </source>
</evidence>
<evidence type="ECO:0000256" key="1">
    <source>
        <dbReference type="ARBA" id="ARBA00004141"/>
    </source>
</evidence>
<keyword evidence="6 8" id="KW-0472">Membrane</keyword>
<dbReference type="PANTHER" id="PTHR22883">
    <property type="entry name" value="ZINC FINGER DHHC DOMAIN CONTAINING PROTEIN"/>
    <property type="match status" value="1"/>
</dbReference>
<dbReference type="Pfam" id="PF01529">
    <property type="entry name" value="DHHC"/>
    <property type="match status" value="1"/>
</dbReference>
<comment type="domain">
    <text evidence="8">The DHHC domain is required for palmitoyltransferase activity.</text>
</comment>
<evidence type="ECO:0000256" key="3">
    <source>
        <dbReference type="ARBA" id="ARBA00022679"/>
    </source>
</evidence>
<accession>A0A1D6IIR2</accession>
<dbReference type="InterPro" id="IPR039859">
    <property type="entry name" value="PFA4/ZDH16/20/ERF2-like"/>
</dbReference>
<evidence type="ECO:0000256" key="7">
    <source>
        <dbReference type="ARBA" id="ARBA00023315"/>
    </source>
</evidence>
<gene>
    <name evidence="10" type="ORF">ZEAMMB73_Zm00001d022038</name>
</gene>
<feature type="transmembrane region" description="Helical" evidence="8">
    <location>
        <begin position="155"/>
        <end position="175"/>
    </location>
</feature>
<proteinExistence type="inferred from homology"/>
<dbReference type="GO" id="GO:0016020">
    <property type="term" value="C:membrane"/>
    <property type="evidence" value="ECO:0007669"/>
    <property type="project" value="UniProtKB-SubCell"/>
</dbReference>
<dbReference type="PANTHER" id="PTHR22883:SF434">
    <property type="entry name" value="S-ACYLTRANSFERASE"/>
    <property type="match status" value="1"/>
</dbReference>
<protein>
    <recommendedName>
        <fullName evidence="8">S-acyltransferase</fullName>
        <ecNumber evidence="8">2.3.1.225</ecNumber>
    </recommendedName>
    <alternativeName>
        <fullName evidence="8">Palmitoyltransferase</fullName>
    </alternativeName>
</protein>
<dbReference type="GO" id="GO:0019706">
    <property type="term" value="F:protein-cysteine S-palmitoyltransferase activity"/>
    <property type="evidence" value="ECO:0007669"/>
    <property type="project" value="UniProtKB-EC"/>
</dbReference>
<evidence type="ECO:0000256" key="2">
    <source>
        <dbReference type="ARBA" id="ARBA00008574"/>
    </source>
</evidence>
<sequence length="251" mass="28719">MRRHGWQLPYHPLQVVAVSVFLALAFAFYVFFAPFVGRKVFQYVVMGLYTPLVRAPAWFLRCRAASSERLVLKYSKHCRVCDKCVDGFDHHCRWLNNCIGRRNYRRFFILMSTAVILFYPSLIDCTDKDATKYFYHCVINTTKYFYHCLHGLCNLGQLILQSAIGVLVLVLCFVERKEFSMQIVSKLGSSFSVVPFVIVVASCTILAMVASLPVAQLLFFHILLIKKASSHTFPFCLILLLTDSCKKGPCL</sequence>
<feature type="transmembrane region" description="Helical" evidence="8">
    <location>
        <begin position="218"/>
        <end position="241"/>
    </location>
</feature>
<organism evidence="10">
    <name type="scientific">Zea mays</name>
    <name type="common">Maize</name>
    <dbReference type="NCBI Taxonomy" id="4577"/>
    <lineage>
        <taxon>Eukaryota</taxon>
        <taxon>Viridiplantae</taxon>
        <taxon>Streptophyta</taxon>
        <taxon>Embryophyta</taxon>
        <taxon>Tracheophyta</taxon>
        <taxon>Spermatophyta</taxon>
        <taxon>Magnoliopsida</taxon>
        <taxon>Liliopsida</taxon>
        <taxon>Poales</taxon>
        <taxon>Poaceae</taxon>
        <taxon>PACMAD clade</taxon>
        <taxon>Panicoideae</taxon>
        <taxon>Andropogonodae</taxon>
        <taxon>Andropogoneae</taxon>
        <taxon>Tripsacinae</taxon>
        <taxon>Zea</taxon>
    </lineage>
</organism>
<reference evidence="10" key="1">
    <citation type="submission" date="2015-12" db="EMBL/GenBank/DDBJ databases">
        <title>Update maize B73 reference genome by single molecule sequencing technologies.</title>
        <authorList>
            <consortium name="Maize Genome Sequencing Project"/>
            <person name="Ware D."/>
        </authorList>
    </citation>
    <scope>NUCLEOTIDE SEQUENCE [LARGE SCALE GENOMIC DNA]</scope>
    <source>
        <tissue evidence="10">Seedling</tissue>
    </source>
</reference>
<evidence type="ECO:0000256" key="5">
    <source>
        <dbReference type="ARBA" id="ARBA00022989"/>
    </source>
</evidence>
<feature type="transmembrane region" description="Helical" evidence="8">
    <location>
        <begin position="12"/>
        <end position="34"/>
    </location>
</feature>
<keyword evidence="4 8" id="KW-0812">Transmembrane</keyword>
<dbReference type="AlphaFoldDB" id="A0A1D6IIR2"/>
<keyword evidence="5 8" id="KW-1133">Transmembrane helix</keyword>
<comment type="similarity">
    <text evidence="2 8">Belongs to the DHHC palmitoyltransferase family.</text>
</comment>
<dbReference type="EC" id="2.3.1.225" evidence="8"/>
<evidence type="ECO:0000256" key="4">
    <source>
        <dbReference type="ARBA" id="ARBA00022692"/>
    </source>
</evidence>
<evidence type="ECO:0000256" key="8">
    <source>
        <dbReference type="RuleBase" id="RU079119"/>
    </source>
</evidence>
<evidence type="ECO:0000259" key="9">
    <source>
        <dbReference type="Pfam" id="PF01529"/>
    </source>
</evidence>
<dbReference type="InterPro" id="IPR001594">
    <property type="entry name" value="Palmitoyltrfase_DHHC"/>
</dbReference>
<keyword evidence="7 8" id="KW-0012">Acyltransferase</keyword>